<dbReference type="GO" id="GO:0004175">
    <property type="term" value="F:endopeptidase activity"/>
    <property type="evidence" value="ECO:0007669"/>
    <property type="project" value="UniProtKB-ARBA"/>
</dbReference>
<keyword evidence="4" id="KW-1185">Reference proteome</keyword>
<dbReference type="Proteomes" id="UP000428328">
    <property type="component" value="Chromosome"/>
</dbReference>
<dbReference type="KEGG" id="psel:GM415_17185"/>
<feature type="transmembrane region" description="Helical" evidence="1">
    <location>
        <begin position="206"/>
        <end position="224"/>
    </location>
</feature>
<feature type="domain" description="CAAX prenyl protease 2/Lysostaphin resistance protein A-like" evidence="2">
    <location>
        <begin position="145"/>
        <end position="246"/>
    </location>
</feature>
<keyword evidence="3" id="KW-0482">Metalloprotease</keyword>
<name>A0A6I6JNG5_9BACT</name>
<dbReference type="PANTHER" id="PTHR35797:SF1">
    <property type="entry name" value="PROTEASE"/>
    <property type="match status" value="1"/>
</dbReference>
<keyword evidence="3" id="KW-0645">Protease</keyword>
<feature type="transmembrane region" description="Helical" evidence="1">
    <location>
        <begin position="86"/>
        <end position="110"/>
    </location>
</feature>
<evidence type="ECO:0000259" key="2">
    <source>
        <dbReference type="Pfam" id="PF02517"/>
    </source>
</evidence>
<keyword evidence="1" id="KW-0472">Membrane</keyword>
<sequence length="296" mass="31924">MNNETTQRAGLAPVLWYLALTFAATFALEGWLILRGVRFDGDVLGAGQSLWLMAVMWIPGLSALVVTRFVEGSPLKAGLSLRIGPLAPYLLTVVLTPLAFAAMYGLTWALGLSSPDPSLTVLAAHTGGEEILTPDIVFKLLLPMSIFLGPLINFIFGLGEEIGWRGFLLPRLMVLGKVRAHLLLGVIWGLWHAPLIWAGFNYPGYPVAGMAMMCVLCLAFGLFINEMTLRYDSALLAGFIHAAVNAQGFGIWPWLFPGTDPILGGGAGLTAVLVWILIGGAAMMLFSRRRKRGETA</sequence>
<evidence type="ECO:0000256" key="1">
    <source>
        <dbReference type="SAM" id="Phobius"/>
    </source>
</evidence>
<feature type="transmembrane region" description="Helical" evidence="1">
    <location>
        <begin position="136"/>
        <end position="159"/>
    </location>
</feature>
<organism evidence="3 4">
    <name type="scientific">Pseudodesulfovibrio cashew</name>
    <dbReference type="NCBI Taxonomy" id="2678688"/>
    <lineage>
        <taxon>Bacteria</taxon>
        <taxon>Pseudomonadati</taxon>
        <taxon>Thermodesulfobacteriota</taxon>
        <taxon>Desulfovibrionia</taxon>
        <taxon>Desulfovibrionales</taxon>
        <taxon>Desulfovibrionaceae</taxon>
    </lineage>
</organism>
<feature type="transmembrane region" description="Helical" evidence="1">
    <location>
        <begin position="262"/>
        <end position="286"/>
    </location>
</feature>
<dbReference type="InterPro" id="IPR042150">
    <property type="entry name" value="MmRce1-like"/>
</dbReference>
<dbReference type="PANTHER" id="PTHR35797">
    <property type="entry name" value="PROTEASE-RELATED"/>
    <property type="match status" value="1"/>
</dbReference>
<dbReference type="GO" id="GO:0008237">
    <property type="term" value="F:metallopeptidase activity"/>
    <property type="evidence" value="ECO:0007669"/>
    <property type="project" value="UniProtKB-KW"/>
</dbReference>
<proteinExistence type="predicted"/>
<dbReference type="RefSeq" id="WP_158950363.1">
    <property type="nucleotide sequence ID" value="NZ_CP046400.1"/>
</dbReference>
<feature type="transmembrane region" description="Helical" evidence="1">
    <location>
        <begin position="236"/>
        <end position="256"/>
    </location>
</feature>
<keyword evidence="3" id="KW-0378">Hydrolase</keyword>
<dbReference type="EMBL" id="CP046400">
    <property type="protein sequence ID" value="QGY41782.1"/>
    <property type="molecule type" value="Genomic_DNA"/>
</dbReference>
<keyword evidence="1" id="KW-0812">Transmembrane</keyword>
<dbReference type="InterPro" id="IPR003675">
    <property type="entry name" value="Rce1/LyrA-like_dom"/>
</dbReference>
<evidence type="ECO:0000313" key="3">
    <source>
        <dbReference type="EMBL" id="QGY41782.1"/>
    </source>
</evidence>
<dbReference type="GO" id="GO:0006508">
    <property type="term" value="P:proteolysis"/>
    <property type="evidence" value="ECO:0007669"/>
    <property type="project" value="UniProtKB-KW"/>
</dbReference>
<feature type="transmembrane region" description="Helical" evidence="1">
    <location>
        <begin position="46"/>
        <end position="66"/>
    </location>
</feature>
<dbReference type="GO" id="GO:0080120">
    <property type="term" value="P:CAAX-box protein maturation"/>
    <property type="evidence" value="ECO:0007669"/>
    <property type="project" value="UniProtKB-ARBA"/>
</dbReference>
<keyword evidence="1" id="KW-1133">Transmembrane helix</keyword>
<gene>
    <name evidence="3" type="ORF">GM415_17185</name>
</gene>
<reference evidence="3 4" key="1">
    <citation type="submission" date="2019-11" db="EMBL/GenBank/DDBJ databases">
        <authorList>
            <person name="Zheng R.K."/>
            <person name="Sun C.M."/>
        </authorList>
    </citation>
    <scope>NUCLEOTIDE SEQUENCE [LARGE SCALE GENOMIC DNA]</scope>
    <source>
        <strain evidence="3 4">SRB007</strain>
    </source>
</reference>
<feature type="transmembrane region" description="Helical" evidence="1">
    <location>
        <begin position="12"/>
        <end position="34"/>
    </location>
</feature>
<protein>
    <submittedName>
        <fullName evidence="3">CPBP family intramembrane metalloprotease</fullName>
    </submittedName>
</protein>
<accession>A0A6I6JNG5</accession>
<evidence type="ECO:0000313" key="4">
    <source>
        <dbReference type="Proteomes" id="UP000428328"/>
    </source>
</evidence>
<feature type="transmembrane region" description="Helical" evidence="1">
    <location>
        <begin position="180"/>
        <end position="200"/>
    </location>
</feature>
<dbReference type="AlphaFoldDB" id="A0A6I6JNG5"/>
<dbReference type="Pfam" id="PF02517">
    <property type="entry name" value="Rce1-like"/>
    <property type="match status" value="1"/>
</dbReference>